<dbReference type="Proteomes" id="UP000275777">
    <property type="component" value="Chromosome"/>
</dbReference>
<dbReference type="GO" id="GO:0051539">
    <property type="term" value="F:4 iron, 4 sulfur cluster binding"/>
    <property type="evidence" value="ECO:0007669"/>
    <property type="project" value="UniProtKB-KW"/>
</dbReference>
<name>A0A3S4HNY2_CHRVL</name>
<reference evidence="9 10" key="1">
    <citation type="submission" date="2018-12" db="EMBL/GenBank/DDBJ databases">
        <authorList>
            <consortium name="Pathogen Informatics"/>
        </authorList>
    </citation>
    <scope>NUCLEOTIDE SEQUENCE [LARGE SCALE GENOMIC DNA]</scope>
    <source>
        <strain evidence="9 10">NCTC9695</strain>
    </source>
</reference>
<keyword evidence="3" id="KW-0004">4Fe-4S</keyword>
<evidence type="ECO:0000256" key="5">
    <source>
        <dbReference type="ARBA" id="ARBA00023004"/>
    </source>
</evidence>
<keyword evidence="9" id="KW-0456">Lyase</keyword>
<proteinExistence type="predicted"/>
<dbReference type="AlphaFoldDB" id="A0A3S4HNY2"/>
<dbReference type="InterPro" id="IPR036008">
    <property type="entry name" value="Aconitase_4Fe-4S_dom"/>
</dbReference>
<dbReference type="GO" id="GO:0003994">
    <property type="term" value="F:aconitate hydratase activity"/>
    <property type="evidence" value="ECO:0007669"/>
    <property type="project" value="UniProtKB-EC"/>
</dbReference>
<dbReference type="InterPro" id="IPR001030">
    <property type="entry name" value="Acoase/IPM_deHydtase_lsu_aba"/>
</dbReference>
<evidence type="ECO:0000256" key="1">
    <source>
        <dbReference type="ARBA" id="ARBA00001966"/>
    </source>
</evidence>
<protein>
    <recommendedName>
        <fullName evidence="2">aconitate hydratase</fullName>
        <ecNumber evidence="2">4.2.1.3</ecNumber>
    </recommendedName>
</protein>
<keyword evidence="6" id="KW-0411">Iron-sulfur</keyword>
<keyword evidence="5" id="KW-0408">Iron</keyword>
<dbReference type="GO" id="GO:0046872">
    <property type="term" value="F:metal ion binding"/>
    <property type="evidence" value="ECO:0007669"/>
    <property type="project" value="UniProtKB-KW"/>
</dbReference>
<sequence length="188" mass="19936">MLAVTERLRQAKVVGKFVEFFGEGAASLTLPDRATLANMAPEYGATMGFFPPDERAADYLAATGRSAEEVDAFRRYFQAQKLFGMPREGDIDYSETLTLDLASVVPSVAGPRRPQDRIALTELKPRFGELLQTPAAAGGYGKAAGGAAAKGLTHGSVLIAAITSCTNTSNPGVMLAAACWRRRPPRAG</sequence>
<evidence type="ECO:0000313" key="9">
    <source>
        <dbReference type="EMBL" id="VEB41151.1"/>
    </source>
</evidence>
<keyword evidence="4" id="KW-0479">Metal-binding</keyword>
<evidence type="ECO:0000313" key="10">
    <source>
        <dbReference type="Proteomes" id="UP000275777"/>
    </source>
</evidence>
<dbReference type="EC" id="4.2.1.3" evidence="2"/>
<dbReference type="PROSITE" id="PS00450">
    <property type="entry name" value="ACONITASE_1"/>
    <property type="match status" value="1"/>
</dbReference>
<dbReference type="Gene3D" id="3.30.499.10">
    <property type="entry name" value="Aconitase, domain 3"/>
    <property type="match status" value="2"/>
</dbReference>
<dbReference type="InterPro" id="IPR018136">
    <property type="entry name" value="Aconitase_4Fe-4S_BS"/>
</dbReference>
<organism evidence="9 10">
    <name type="scientific">Chromobacterium violaceum</name>
    <dbReference type="NCBI Taxonomy" id="536"/>
    <lineage>
        <taxon>Bacteria</taxon>
        <taxon>Pseudomonadati</taxon>
        <taxon>Pseudomonadota</taxon>
        <taxon>Betaproteobacteria</taxon>
        <taxon>Neisseriales</taxon>
        <taxon>Chromobacteriaceae</taxon>
        <taxon>Chromobacterium</taxon>
    </lineage>
</organism>
<evidence type="ECO:0000256" key="2">
    <source>
        <dbReference type="ARBA" id="ARBA00012926"/>
    </source>
</evidence>
<comment type="cofactor">
    <cofactor evidence="1">
        <name>[4Fe-4S] cluster</name>
        <dbReference type="ChEBI" id="CHEBI:49883"/>
    </cofactor>
</comment>
<evidence type="ECO:0000256" key="4">
    <source>
        <dbReference type="ARBA" id="ARBA00022723"/>
    </source>
</evidence>
<dbReference type="PANTHER" id="PTHR11670">
    <property type="entry name" value="ACONITASE/IRON-RESPONSIVE ELEMENT FAMILY MEMBER"/>
    <property type="match status" value="1"/>
</dbReference>
<evidence type="ECO:0000256" key="6">
    <source>
        <dbReference type="ARBA" id="ARBA00023014"/>
    </source>
</evidence>
<dbReference type="InterPro" id="IPR015931">
    <property type="entry name" value="Acnase/IPM_dHydase_lsu_aba_1/3"/>
</dbReference>
<feature type="domain" description="Aconitase/3-isopropylmalate dehydratase large subunit alpha/beta/alpha" evidence="8">
    <location>
        <begin position="1"/>
        <end position="181"/>
    </location>
</feature>
<gene>
    <name evidence="9" type="primary">acn_1</name>
    <name evidence="9" type="ORF">NCTC9695_01570</name>
</gene>
<evidence type="ECO:0000256" key="3">
    <source>
        <dbReference type="ARBA" id="ARBA00022485"/>
    </source>
</evidence>
<dbReference type="SUPFAM" id="SSF53732">
    <property type="entry name" value="Aconitase iron-sulfur domain"/>
    <property type="match status" value="1"/>
</dbReference>
<evidence type="ECO:0000256" key="7">
    <source>
        <dbReference type="ARBA" id="ARBA00023501"/>
    </source>
</evidence>
<dbReference type="EMBL" id="LR134182">
    <property type="protein sequence ID" value="VEB41151.1"/>
    <property type="molecule type" value="Genomic_DNA"/>
</dbReference>
<accession>A0A3S4HNY2</accession>
<dbReference type="Pfam" id="PF00330">
    <property type="entry name" value="Aconitase"/>
    <property type="match status" value="1"/>
</dbReference>
<dbReference type="InterPro" id="IPR006249">
    <property type="entry name" value="Aconitase/IRP2"/>
</dbReference>
<evidence type="ECO:0000259" key="8">
    <source>
        <dbReference type="Pfam" id="PF00330"/>
    </source>
</evidence>
<comment type="catalytic activity">
    <reaction evidence="7">
        <text>citrate = D-threo-isocitrate</text>
        <dbReference type="Rhea" id="RHEA:10336"/>
        <dbReference type="ChEBI" id="CHEBI:15562"/>
        <dbReference type="ChEBI" id="CHEBI:16947"/>
        <dbReference type="EC" id="4.2.1.3"/>
    </reaction>
</comment>
<dbReference type="PRINTS" id="PR00415">
    <property type="entry name" value="ACONITASE"/>
</dbReference>